<keyword evidence="1" id="KW-0378">Hydrolase</keyword>
<keyword evidence="1" id="KW-0326">Glycosidase</keyword>
<gene>
    <name evidence="1" type="primary">lacZ</name>
    <name evidence="1" type="ORF">OEPDFBKK_00028</name>
</gene>
<dbReference type="SUPFAM" id="SSF48695">
    <property type="entry name" value="Multiheme cytochromes"/>
    <property type="match status" value="1"/>
</dbReference>
<organism evidence="1">
    <name type="scientific">Candidatus Methanogaster sp. ANME-2c ERB4</name>
    <dbReference type="NCBI Taxonomy" id="2759911"/>
    <lineage>
        <taxon>Archaea</taxon>
        <taxon>Methanobacteriati</taxon>
        <taxon>Methanobacteriota</taxon>
        <taxon>Stenosarchaea group</taxon>
        <taxon>Methanomicrobia</taxon>
        <taxon>Methanosarcinales</taxon>
        <taxon>ANME-2 cluster</taxon>
        <taxon>Candidatus Methanogasteraceae</taxon>
        <taxon>Candidatus Methanogaster</taxon>
    </lineage>
</organism>
<dbReference type="EMBL" id="MT631367">
    <property type="protein sequence ID" value="QNO48952.1"/>
    <property type="molecule type" value="Genomic_DNA"/>
</dbReference>
<dbReference type="GO" id="GO:0004565">
    <property type="term" value="F:beta-galactosidase activity"/>
    <property type="evidence" value="ECO:0007669"/>
    <property type="project" value="UniProtKB-EC"/>
</dbReference>
<dbReference type="InterPro" id="IPR036280">
    <property type="entry name" value="Multihaem_cyt_sf"/>
</dbReference>
<dbReference type="Gene3D" id="3.90.10.10">
    <property type="entry name" value="Cytochrome C3"/>
    <property type="match status" value="1"/>
</dbReference>
<dbReference type="EC" id="3.2.1.23" evidence="1"/>
<reference evidence="1" key="1">
    <citation type="submission" date="2020-06" db="EMBL/GenBank/DDBJ databases">
        <title>Unique genomic features of the anaerobic methanotrophic archaea.</title>
        <authorList>
            <person name="Chadwick G.L."/>
            <person name="Skennerton C.T."/>
            <person name="Laso-Perez R."/>
            <person name="Leu A.O."/>
            <person name="Speth D.R."/>
            <person name="Yu H."/>
            <person name="Morgan-Lang C."/>
            <person name="Hatzenpichler R."/>
            <person name="Goudeau D."/>
            <person name="Malmstrom R."/>
            <person name="Brazelton W.J."/>
            <person name="Woyke T."/>
            <person name="Hallam S.J."/>
            <person name="Tyson G.W."/>
            <person name="Wegener G."/>
            <person name="Boetius A."/>
            <person name="Orphan V."/>
        </authorList>
    </citation>
    <scope>NUCLEOTIDE SEQUENCE</scope>
</reference>
<proteinExistence type="predicted"/>
<sequence length="195" mass="21055">MTSKSCNILLAVVIIVALTVTVAYGAEVATNTQFASVTLEAKDVNCADCHAGNPHVIHEDGLGAGRVTCEACHGEAFEIGIPQCTKCHAGPIHDVHDVSKGADCAICHTGDLANVHYDLFGGKELVCAQWDPRVPSSNSPYSESYYNSLAVVLQRRDWENPGVTQLNRLAAHPPFASWRNSEEARTDRPSQQLRS</sequence>
<protein>
    <submittedName>
        <fullName evidence="1">Beta-galactosidase</fullName>
        <ecNumber evidence="1">3.2.1.23</ecNumber>
    </submittedName>
</protein>
<evidence type="ECO:0000313" key="1">
    <source>
        <dbReference type="EMBL" id="QNO48952.1"/>
    </source>
</evidence>
<name>A0A7G9YLR8_9EURY</name>
<dbReference type="AlphaFoldDB" id="A0A7G9YLR8"/>
<accession>A0A7G9YLR8</accession>